<feature type="compositionally biased region" description="Polar residues" evidence="1">
    <location>
        <begin position="938"/>
        <end position="961"/>
    </location>
</feature>
<dbReference type="EMBL" id="MU858109">
    <property type="protein sequence ID" value="KAK4213362.1"/>
    <property type="molecule type" value="Genomic_DNA"/>
</dbReference>
<sequence length="1005" mass="115457">MAYTQPYVAYGSPAGEGPPQTIRWGEREFWVMPKPASMGDGQSREARSALEKYHASKLPEFKYSKLPKSKKRIRLLQLQSGTTHGPEIHCSLVEADYDNEFHIPTTITGPEKGGNKSAKTTAEEKDGQEMTEEEQEEERKKRLDAVLKNEIPYEALSWHWGSGPEDYMVRITQNDIEYKKRIRKELGLALKYLRLARHPRVLWVDSICIDQRNDDERSQQVQMMSRIYTRSKQVTIWLGEDTDESKLAIDFINNEIMHLNNFDTLCSDKRYSDKWRALMSLMQREWFSRRWVVQEIALANKARLYCGPDSISWKALAVAVELFVEVETATHRLSEIMKKDEKFLHIPGWFDHVSELGASLLVQATGRVFRAQRTPLHENSPENTEEAKELRKQAILREHSIDPLDRRSLLSLEYLVSTLFIFKASEPRDTVYSLLGIARDATPFARSSFQDGDPSLLVLSVMREFLEEKPFVVDYARPYSDVCRDYVEFTIRRKFKLDPVQALDVLCRPWALEPPTGKSIRLANKSDKTEKEKRQRFLWPKRRKHTPWTKKTVKPDWRQHPPGWDKVLWYFPIKDSKDGEKEEDASEKLPKSNAGDPSRDLDHLPSWVALASHAPFTLYPHTGMGYKAGRSNADPLVGQPQDGHRNYSAAQTNAADLDRHTFKFHKRQKCNHYSLYVRGFELDTVVTVLDASQSGNIPKSWLDLGGWNPGDGNAYNNDPPDDLWRTLVADRGRDNRNPPYYYATACKESVQRGGIASGSVNTSDLINNHRNSIVAEFCRRVQAVIWSRHLFMTKRGKLGLARSVQKGDKVCILYGCTVPVIVREAKKKTAQEIIADEDFDDVIESLRFGAREFEEILARKVRYRRKKTEDEEERKRKIQDGKREEELGPTYENQIHEDIKKARKLAISQLERQLGVPPGYIDDGGNHGSGNHGTSSDAGGSQPQDGNQFPQSVDTTKLQAPTTPLMDKKVYYEFKGEAYVHGMMDGEALRIKLYDNLKEVVFELR</sequence>
<evidence type="ECO:0000256" key="1">
    <source>
        <dbReference type="SAM" id="MobiDB-lite"/>
    </source>
</evidence>
<feature type="domain" description="Heterokaryon incompatibility" evidence="2">
    <location>
        <begin position="153"/>
        <end position="295"/>
    </location>
</feature>
<dbReference type="Proteomes" id="UP001301769">
    <property type="component" value="Unassembled WGS sequence"/>
</dbReference>
<gene>
    <name evidence="3" type="ORF">QBC37DRAFT_344055</name>
</gene>
<accession>A0AAN6YB31</accession>
<keyword evidence="4" id="KW-1185">Reference proteome</keyword>
<organism evidence="3 4">
    <name type="scientific">Rhypophila decipiens</name>
    <dbReference type="NCBI Taxonomy" id="261697"/>
    <lineage>
        <taxon>Eukaryota</taxon>
        <taxon>Fungi</taxon>
        <taxon>Dikarya</taxon>
        <taxon>Ascomycota</taxon>
        <taxon>Pezizomycotina</taxon>
        <taxon>Sordariomycetes</taxon>
        <taxon>Sordariomycetidae</taxon>
        <taxon>Sordariales</taxon>
        <taxon>Naviculisporaceae</taxon>
        <taxon>Rhypophila</taxon>
    </lineage>
</organism>
<dbReference type="InterPro" id="IPR052895">
    <property type="entry name" value="HetReg/Transcr_Mod"/>
</dbReference>
<proteinExistence type="predicted"/>
<evidence type="ECO:0000313" key="4">
    <source>
        <dbReference type="Proteomes" id="UP001301769"/>
    </source>
</evidence>
<evidence type="ECO:0000259" key="2">
    <source>
        <dbReference type="Pfam" id="PF06985"/>
    </source>
</evidence>
<feature type="compositionally biased region" description="Basic and acidic residues" evidence="1">
    <location>
        <begin position="867"/>
        <end position="886"/>
    </location>
</feature>
<comment type="caution">
    <text evidence="3">The sequence shown here is derived from an EMBL/GenBank/DDBJ whole genome shotgun (WGS) entry which is preliminary data.</text>
</comment>
<evidence type="ECO:0000313" key="3">
    <source>
        <dbReference type="EMBL" id="KAK4213362.1"/>
    </source>
</evidence>
<dbReference type="InterPro" id="IPR010730">
    <property type="entry name" value="HET"/>
</dbReference>
<dbReference type="PANTHER" id="PTHR24148">
    <property type="entry name" value="ANKYRIN REPEAT DOMAIN-CONTAINING PROTEIN 39 HOMOLOG-RELATED"/>
    <property type="match status" value="1"/>
</dbReference>
<dbReference type="Pfam" id="PF06985">
    <property type="entry name" value="HET"/>
    <property type="match status" value="1"/>
</dbReference>
<dbReference type="PANTHER" id="PTHR24148:SF64">
    <property type="entry name" value="HETEROKARYON INCOMPATIBILITY DOMAIN-CONTAINING PROTEIN"/>
    <property type="match status" value="1"/>
</dbReference>
<feature type="region of interest" description="Disordered" evidence="1">
    <location>
        <begin position="916"/>
        <end position="961"/>
    </location>
</feature>
<dbReference type="AlphaFoldDB" id="A0AAN6YB31"/>
<feature type="region of interest" description="Disordered" evidence="1">
    <location>
        <begin position="105"/>
        <end position="139"/>
    </location>
</feature>
<feature type="region of interest" description="Disordered" evidence="1">
    <location>
        <begin position="578"/>
        <end position="600"/>
    </location>
</feature>
<feature type="region of interest" description="Disordered" evidence="1">
    <location>
        <begin position="864"/>
        <end position="895"/>
    </location>
</feature>
<feature type="compositionally biased region" description="Basic and acidic residues" evidence="1">
    <location>
        <begin position="578"/>
        <end position="590"/>
    </location>
</feature>
<protein>
    <submittedName>
        <fullName evidence="3">Heterokaryon incompatibility protein-domain-containing protein</fullName>
    </submittedName>
</protein>
<name>A0AAN6YB31_9PEZI</name>
<reference evidence="3" key="2">
    <citation type="submission" date="2023-05" db="EMBL/GenBank/DDBJ databases">
        <authorList>
            <consortium name="Lawrence Berkeley National Laboratory"/>
            <person name="Steindorff A."/>
            <person name="Hensen N."/>
            <person name="Bonometti L."/>
            <person name="Westerberg I."/>
            <person name="Brannstrom I.O."/>
            <person name="Guillou S."/>
            <person name="Cros-Aarteil S."/>
            <person name="Calhoun S."/>
            <person name="Haridas S."/>
            <person name="Kuo A."/>
            <person name="Mondo S."/>
            <person name="Pangilinan J."/>
            <person name="Riley R."/>
            <person name="Labutti K."/>
            <person name="Andreopoulos B."/>
            <person name="Lipzen A."/>
            <person name="Chen C."/>
            <person name="Yanf M."/>
            <person name="Daum C."/>
            <person name="Ng V."/>
            <person name="Clum A."/>
            <person name="Ohm R."/>
            <person name="Martin F."/>
            <person name="Silar P."/>
            <person name="Natvig D."/>
            <person name="Lalanne C."/>
            <person name="Gautier V."/>
            <person name="Ament-Velasquez S.L."/>
            <person name="Kruys A."/>
            <person name="Hutchinson M.I."/>
            <person name="Powell A.J."/>
            <person name="Barry K."/>
            <person name="Miller A.N."/>
            <person name="Grigoriev I.V."/>
            <person name="Debuchy R."/>
            <person name="Gladieux P."/>
            <person name="Thoren M.H."/>
            <person name="Johannesson H."/>
        </authorList>
    </citation>
    <scope>NUCLEOTIDE SEQUENCE</scope>
    <source>
        <strain evidence="3">PSN293</strain>
    </source>
</reference>
<reference evidence="3" key="1">
    <citation type="journal article" date="2023" name="Mol. Phylogenet. Evol.">
        <title>Genome-scale phylogeny and comparative genomics of the fungal order Sordariales.</title>
        <authorList>
            <person name="Hensen N."/>
            <person name="Bonometti L."/>
            <person name="Westerberg I."/>
            <person name="Brannstrom I.O."/>
            <person name="Guillou S."/>
            <person name="Cros-Aarteil S."/>
            <person name="Calhoun S."/>
            <person name="Haridas S."/>
            <person name="Kuo A."/>
            <person name="Mondo S."/>
            <person name="Pangilinan J."/>
            <person name="Riley R."/>
            <person name="LaButti K."/>
            <person name="Andreopoulos B."/>
            <person name="Lipzen A."/>
            <person name="Chen C."/>
            <person name="Yan M."/>
            <person name="Daum C."/>
            <person name="Ng V."/>
            <person name="Clum A."/>
            <person name="Steindorff A."/>
            <person name="Ohm R.A."/>
            <person name="Martin F."/>
            <person name="Silar P."/>
            <person name="Natvig D.O."/>
            <person name="Lalanne C."/>
            <person name="Gautier V."/>
            <person name="Ament-Velasquez S.L."/>
            <person name="Kruys A."/>
            <person name="Hutchinson M.I."/>
            <person name="Powell A.J."/>
            <person name="Barry K."/>
            <person name="Miller A.N."/>
            <person name="Grigoriev I.V."/>
            <person name="Debuchy R."/>
            <person name="Gladieux P."/>
            <person name="Hiltunen Thoren M."/>
            <person name="Johannesson H."/>
        </authorList>
    </citation>
    <scope>NUCLEOTIDE SEQUENCE</scope>
    <source>
        <strain evidence="3">PSN293</strain>
    </source>
</reference>